<dbReference type="CDD" id="cd18580">
    <property type="entry name" value="ABC_6TM_ABCC_D2"/>
    <property type="match status" value="1"/>
</dbReference>
<keyword evidence="8 9" id="KW-0472">Membrane</keyword>
<dbReference type="SMART" id="SM00382">
    <property type="entry name" value="AAA"/>
    <property type="match status" value="2"/>
</dbReference>
<feature type="domain" description="ABC transmembrane type-1" evidence="11">
    <location>
        <begin position="719"/>
        <end position="1023"/>
    </location>
</feature>
<dbReference type="SUPFAM" id="SSF90123">
    <property type="entry name" value="ABC transporter transmembrane region"/>
    <property type="match status" value="2"/>
</dbReference>
<keyword evidence="7 9" id="KW-1133">Transmembrane helix</keyword>
<feature type="transmembrane region" description="Helical" evidence="9">
    <location>
        <begin position="783"/>
        <end position="808"/>
    </location>
</feature>
<dbReference type="PROSITE" id="PS00211">
    <property type="entry name" value="ABC_TRANSPORTER_1"/>
    <property type="match status" value="1"/>
</dbReference>
<keyword evidence="3 9" id="KW-0812">Transmembrane</keyword>
<reference evidence="12 13" key="1">
    <citation type="submission" date="2020-11" db="EMBL/GenBank/DDBJ databases">
        <authorList>
            <person name="Wallbank WR R."/>
            <person name="Pardo Diaz C."/>
            <person name="Kozak K."/>
            <person name="Martin S."/>
            <person name="Jiggins C."/>
            <person name="Moest M."/>
            <person name="Warren A I."/>
            <person name="Generalovic N T."/>
            <person name="Byers J.R.P. K."/>
            <person name="Montejo-Kovacevich G."/>
            <person name="Yen C E."/>
        </authorList>
    </citation>
    <scope>NUCLEOTIDE SEQUENCE [LARGE SCALE GENOMIC DNA]</scope>
</reference>
<evidence type="ECO:0000313" key="12">
    <source>
        <dbReference type="EMBL" id="CAD7084954.1"/>
    </source>
</evidence>
<dbReference type="InParanoid" id="A0A7R8UQ73"/>
<dbReference type="FunFam" id="1.20.1560.10:FF:000014">
    <property type="entry name" value="Multidrug resistance-associated protein member 4"/>
    <property type="match status" value="1"/>
</dbReference>
<gene>
    <name evidence="12" type="ORF">HERILL_LOCUS7824</name>
</gene>
<protein>
    <recommendedName>
        <fullName evidence="14">Multidrug resistance-associated protein lethal(2)03659</fullName>
    </recommendedName>
</protein>
<keyword evidence="2" id="KW-0813">Transport</keyword>
<dbReference type="PANTHER" id="PTHR24223:SF324">
    <property type="entry name" value="LD17001P"/>
    <property type="match status" value="1"/>
</dbReference>
<feature type="domain" description="ABC transmembrane type-1" evidence="11">
    <location>
        <begin position="105"/>
        <end position="363"/>
    </location>
</feature>
<feature type="domain" description="ABC transporter" evidence="10">
    <location>
        <begin position="1061"/>
        <end position="1294"/>
    </location>
</feature>
<evidence type="ECO:0000259" key="11">
    <source>
        <dbReference type="PROSITE" id="PS50929"/>
    </source>
</evidence>
<dbReference type="GO" id="GO:0140359">
    <property type="term" value="F:ABC-type transporter activity"/>
    <property type="evidence" value="ECO:0007669"/>
    <property type="project" value="InterPro"/>
</dbReference>
<organism evidence="12 13">
    <name type="scientific">Hermetia illucens</name>
    <name type="common">Black soldier fly</name>
    <dbReference type="NCBI Taxonomy" id="343691"/>
    <lineage>
        <taxon>Eukaryota</taxon>
        <taxon>Metazoa</taxon>
        <taxon>Ecdysozoa</taxon>
        <taxon>Arthropoda</taxon>
        <taxon>Hexapoda</taxon>
        <taxon>Insecta</taxon>
        <taxon>Pterygota</taxon>
        <taxon>Neoptera</taxon>
        <taxon>Endopterygota</taxon>
        <taxon>Diptera</taxon>
        <taxon>Brachycera</taxon>
        <taxon>Stratiomyomorpha</taxon>
        <taxon>Stratiomyidae</taxon>
        <taxon>Hermetiinae</taxon>
        <taxon>Hermetia</taxon>
    </lineage>
</organism>
<dbReference type="FunCoup" id="A0A7R8UQ73">
    <property type="interactions" value="31"/>
</dbReference>
<evidence type="ECO:0000256" key="8">
    <source>
        <dbReference type="ARBA" id="ARBA00023136"/>
    </source>
</evidence>
<dbReference type="GO" id="GO:0016887">
    <property type="term" value="F:ATP hydrolysis activity"/>
    <property type="evidence" value="ECO:0007669"/>
    <property type="project" value="InterPro"/>
</dbReference>
<dbReference type="SUPFAM" id="SSF52540">
    <property type="entry name" value="P-loop containing nucleoside triphosphate hydrolases"/>
    <property type="match status" value="2"/>
</dbReference>
<dbReference type="OrthoDB" id="6500128at2759"/>
<name>A0A7R8UQ73_HERIL</name>
<keyword evidence="6" id="KW-0067">ATP-binding</keyword>
<dbReference type="GO" id="GO:0016020">
    <property type="term" value="C:membrane"/>
    <property type="evidence" value="ECO:0007669"/>
    <property type="project" value="UniProtKB-SubCell"/>
</dbReference>
<dbReference type="InterPro" id="IPR017871">
    <property type="entry name" value="ABC_transporter-like_CS"/>
</dbReference>
<dbReference type="InterPro" id="IPR044726">
    <property type="entry name" value="ABCC_6TM_D2"/>
</dbReference>
<feature type="transmembrane region" description="Helical" evidence="9">
    <location>
        <begin position="717"/>
        <end position="739"/>
    </location>
</feature>
<feature type="transmembrane region" description="Helical" evidence="9">
    <location>
        <begin position="868"/>
        <end position="896"/>
    </location>
</feature>
<dbReference type="FunFam" id="3.40.50.300:FF:000163">
    <property type="entry name" value="Multidrug resistance-associated protein member 4"/>
    <property type="match status" value="1"/>
</dbReference>
<sequence>MNRTRKTCGSAPNPVLKANAISKWTFWWLRDILYKGYSRPLNEEEIYENKPWLDSEKNTNKINGLWQKELKKSKPSMMRVLLKTYGLRILLLDIMYSSIEITARLLQPFCLGGLVTYFVAGQTEISRELAFTYAAIIVLCSLVPALVFHAYILYLFELARKLAVGCAGIIYDKILRIPKASSNDGLSGRAINILSNDLAKFDLAVCFAHHLWKGPLEAVLLTYFMYQEMGVAPLIGVAFMLAFIPLQAWAAKKAAYYRRLTAERTDFRVKLMNEIIQGIQVIKMYAWEGSFASVIAKVRRKEINAIRGTLYIHAGLFSITTVPRVSIFLTVLSYVFYGDILTARKVFIISSLFNTLKDSMVFFWPISLMFFAEAKVSVKRVQEFLLEKDGGDRTYSKDGNENGVIKNNSHIIKDDIVKFTSRRTQNLHTTTKGISLRDASTAWESDVNDVMKDYNIDIQSPSMVAIVGPVGSGKSSLLNVIIGELELKNGFAVVNGSISYACQEPWVFEGTVKDNIVFIDDYDEARYKDVIRVCALERDLDLFSHGDQTLVGERGVSLSGGQKARISLARAIYRKADIYLLDDPLSAVDAQVGRHIFDNCIKTFLQDKIVLLVTHQLQYLKDVEHLIFINGGRIAAQGSYRSLQKIPDLKFLAETHDESGDSMEKCEKDFAEVTKTEEKKPLKNGSSDDEVKEQQAVGAVSARVYVSYFKSLDRYSFMFIVFFLFFLARGVLAAVDYFLSRWVIWEEYLAVNRTTTPVSTANFSEASNTTGDFLATQSREMSIFIYSLLLGSGLILHLMRSYGFYIMCLRISLNLHDRLFRGITRAKMRFFNTNPSGRILNRFSKDIHTIDTFIPDTMVDCLSFIVDFAAVLAIVVVVNYWLLAPTVVISIVFYLMRTVYVNAGRSIKRMEAISRSPIFSHTNQTFQGITTIRSFGAEPMLKEEFHYFQNRNTAAYYLFLTSTRAFAFWLDIVCVMYIGVVTFSFLIFANQFQSGDVGLAIMQSVTMIGMCQWGMRQTAELESQMTSVERVIEYVEEPPEPPLETAPEHHLPGDWPDKGVVRFDKMSLRYSEYGETILKDLNFAIEAKEKIGIVGRTGAGKSSIIQALFRLAINEGNVFIDGVDIGNLGLHDLRKRISIIPQDPILFSGTLRYNLDPFETKSDADLWMALEEVELKTYVTSLVGGLNCKMSDGGSNFSMGQRQLVCLARAILRNNKILILDEATANVDPETDKLIQQTIRTKFADCTVLTIAHRLHTVMDSDRVLVMDAGRAVELGPPYELLQKNDGHLRKLVNKTGSATASVLMEVAKSNYKIVDDKSHSD</sequence>
<dbReference type="Gene3D" id="1.20.1560.10">
    <property type="entry name" value="ABC transporter type 1, transmembrane domain"/>
    <property type="match status" value="2"/>
</dbReference>
<dbReference type="PROSITE" id="PS50929">
    <property type="entry name" value="ABC_TM1F"/>
    <property type="match status" value="2"/>
</dbReference>
<evidence type="ECO:0000256" key="3">
    <source>
        <dbReference type="ARBA" id="ARBA00022692"/>
    </source>
</evidence>
<evidence type="ECO:0000256" key="6">
    <source>
        <dbReference type="ARBA" id="ARBA00022840"/>
    </source>
</evidence>
<feature type="transmembrane region" description="Helical" evidence="9">
    <location>
        <begin position="310"/>
        <end position="337"/>
    </location>
</feature>
<evidence type="ECO:0000256" key="7">
    <source>
        <dbReference type="ARBA" id="ARBA00022989"/>
    </source>
</evidence>
<dbReference type="FunFam" id="3.40.50.300:FF:000973">
    <property type="entry name" value="Multidrug resistance-associated protein 4"/>
    <property type="match status" value="1"/>
</dbReference>
<dbReference type="Gene3D" id="3.40.50.300">
    <property type="entry name" value="P-loop containing nucleotide triphosphate hydrolases"/>
    <property type="match status" value="2"/>
</dbReference>
<dbReference type="GO" id="GO:0005524">
    <property type="term" value="F:ATP binding"/>
    <property type="evidence" value="ECO:0007669"/>
    <property type="project" value="UniProtKB-KW"/>
</dbReference>
<dbReference type="InterPro" id="IPR011527">
    <property type="entry name" value="ABC1_TM_dom"/>
</dbReference>
<dbReference type="InterPro" id="IPR027417">
    <property type="entry name" value="P-loop_NTPase"/>
</dbReference>
<feature type="transmembrane region" description="Helical" evidence="9">
    <location>
        <begin position="133"/>
        <end position="154"/>
    </location>
</feature>
<dbReference type="OMA" id="LNICAVG"/>
<keyword evidence="4" id="KW-0677">Repeat</keyword>
<evidence type="ECO:0000259" key="10">
    <source>
        <dbReference type="PROSITE" id="PS50893"/>
    </source>
</evidence>
<dbReference type="InterPro" id="IPR050173">
    <property type="entry name" value="ABC_transporter_C-like"/>
</dbReference>
<dbReference type="CDD" id="cd03250">
    <property type="entry name" value="ABCC_MRP_domain1"/>
    <property type="match status" value="1"/>
</dbReference>
<dbReference type="InterPro" id="IPR036640">
    <property type="entry name" value="ABC1_TM_sf"/>
</dbReference>
<keyword evidence="13" id="KW-1185">Reference proteome</keyword>
<evidence type="ECO:0000256" key="1">
    <source>
        <dbReference type="ARBA" id="ARBA00004141"/>
    </source>
</evidence>
<accession>A0A7R8UQ73</accession>
<dbReference type="Pfam" id="PF00664">
    <property type="entry name" value="ABC_membrane"/>
    <property type="match status" value="2"/>
</dbReference>
<feature type="transmembrane region" description="Helical" evidence="9">
    <location>
        <begin position="230"/>
        <end position="250"/>
    </location>
</feature>
<evidence type="ECO:0000256" key="4">
    <source>
        <dbReference type="ARBA" id="ARBA00022737"/>
    </source>
</evidence>
<evidence type="ECO:0000256" key="9">
    <source>
        <dbReference type="SAM" id="Phobius"/>
    </source>
</evidence>
<dbReference type="Pfam" id="PF00005">
    <property type="entry name" value="ABC_tran"/>
    <property type="match status" value="2"/>
</dbReference>
<feature type="transmembrane region" description="Helical" evidence="9">
    <location>
        <begin position="966"/>
        <end position="988"/>
    </location>
</feature>
<feature type="domain" description="ABC transporter" evidence="10">
    <location>
        <begin position="434"/>
        <end position="656"/>
    </location>
</feature>
<dbReference type="InterPro" id="IPR003593">
    <property type="entry name" value="AAA+_ATPase"/>
</dbReference>
<dbReference type="PANTHER" id="PTHR24223">
    <property type="entry name" value="ATP-BINDING CASSETTE SUB-FAMILY C"/>
    <property type="match status" value="1"/>
</dbReference>
<dbReference type="Proteomes" id="UP000594454">
    <property type="component" value="Chromosome 3"/>
</dbReference>
<comment type="subcellular location">
    <subcellularLocation>
        <location evidence="1">Membrane</location>
        <topology evidence="1">Multi-pass membrane protein</topology>
    </subcellularLocation>
</comment>
<evidence type="ECO:0000313" key="13">
    <source>
        <dbReference type="Proteomes" id="UP000594454"/>
    </source>
</evidence>
<evidence type="ECO:0000256" key="2">
    <source>
        <dbReference type="ARBA" id="ARBA00022448"/>
    </source>
</evidence>
<dbReference type="PROSITE" id="PS50893">
    <property type="entry name" value="ABC_TRANSPORTER_2"/>
    <property type="match status" value="2"/>
</dbReference>
<dbReference type="EMBL" id="LR899011">
    <property type="protein sequence ID" value="CAD7084954.1"/>
    <property type="molecule type" value="Genomic_DNA"/>
</dbReference>
<evidence type="ECO:0008006" key="14">
    <source>
        <dbReference type="Google" id="ProtNLM"/>
    </source>
</evidence>
<dbReference type="FunFam" id="1.20.1560.10:FF:000026">
    <property type="entry name" value="Multidrug resistance-associated protein lethal(2)03659"/>
    <property type="match status" value="1"/>
</dbReference>
<dbReference type="CDD" id="cd03244">
    <property type="entry name" value="ABCC_MRP_domain2"/>
    <property type="match status" value="1"/>
</dbReference>
<proteinExistence type="predicted"/>
<keyword evidence="5" id="KW-0547">Nucleotide-binding</keyword>
<dbReference type="InterPro" id="IPR003439">
    <property type="entry name" value="ABC_transporter-like_ATP-bd"/>
</dbReference>
<evidence type="ECO:0000256" key="5">
    <source>
        <dbReference type="ARBA" id="ARBA00022741"/>
    </source>
</evidence>